<reference evidence="2 4" key="1">
    <citation type="journal article" date="2012" name="Nature">
        <title>Algal genomes reveal evolutionary mosaicism and the fate of nucleomorphs.</title>
        <authorList>
            <consortium name="DOE Joint Genome Institute"/>
            <person name="Curtis B.A."/>
            <person name="Tanifuji G."/>
            <person name="Burki F."/>
            <person name="Gruber A."/>
            <person name="Irimia M."/>
            <person name="Maruyama S."/>
            <person name="Arias M.C."/>
            <person name="Ball S.G."/>
            <person name="Gile G.H."/>
            <person name="Hirakawa Y."/>
            <person name="Hopkins J.F."/>
            <person name="Kuo A."/>
            <person name="Rensing S.A."/>
            <person name="Schmutz J."/>
            <person name="Symeonidi A."/>
            <person name="Elias M."/>
            <person name="Eveleigh R.J."/>
            <person name="Herman E.K."/>
            <person name="Klute M.J."/>
            <person name="Nakayama T."/>
            <person name="Obornik M."/>
            <person name="Reyes-Prieto A."/>
            <person name="Armbrust E.V."/>
            <person name="Aves S.J."/>
            <person name="Beiko R.G."/>
            <person name="Coutinho P."/>
            <person name="Dacks J.B."/>
            <person name="Durnford D.G."/>
            <person name="Fast N.M."/>
            <person name="Green B.R."/>
            <person name="Grisdale C.J."/>
            <person name="Hempel F."/>
            <person name="Henrissat B."/>
            <person name="Hoppner M.P."/>
            <person name="Ishida K."/>
            <person name="Kim E."/>
            <person name="Koreny L."/>
            <person name="Kroth P.G."/>
            <person name="Liu Y."/>
            <person name="Malik S.B."/>
            <person name="Maier U.G."/>
            <person name="McRose D."/>
            <person name="Mock T."/>
            <person name="Neilson J.A."/>
            <person name="Onodera N.T."/>
            <person name="Poole A.M."/>
            <person name="Pritham E.J."/>
            <person name="Richards T.A."/>
            <person name="Rocap G."/>
            <person name="Roy S.W."/>
            <person name="Sarai C."/>
            <person name="Schaack S."/>
            <person name="Shirato S."/>
            <person name="Slamovits C.H."/>
            <person name="Spencer D.F."/>
            <person name="Suzuki S."/>
            <person name="Worden A.Z."/>
            <person name="Zauner S."/>
            <person name="Barry K."/>
            <person name="Bell C."/>
            <person name="Bharti A.K."/>
            <person name="Crow J.A."/>
            <person name="Grimwood J."/>
            <person name="Kramer R."/>
            <person name="Lindquist E."/>
            <person name="Lucas S."/>
            <person name="Salamov A."/>
            <person name="McFadden G.I."/>
            <person name="Lane C.E."/>
            <person name="Keeling P.J."/>
            <person name="Gray M.W."/>
            <person name="Grigoriev I.V."/>
            <person name="Archibald J.M."/>
        </authorList>
    </citation>
    <scope>NUCLEOTIDE SEQUENCE</scope>
    <source>
        <strain evidence="2 4">CCMP2712</strain>
    </source>
</reference>
<keyword evidence="4" id="KW-1185">Reference proteome</keyword>
<dbReference type="KEGG" id="gtt:GUITHDRAFT_118777"/>
<dbReference type="GeneID" id="17291776"/>
<protein>
    <submittedName>
        <fullName evidence="2 3">Uncharacterized protein</fullName>
    </submittedName>
</protein>
<organism evidence="2">
    <name type="scientific">Guillardia theta (strain CCMP2712)</name>
    <name type="common">Cryptophyte</name>
    <dbReference type="NCBI Taxonomy" id="905079"/>
    <lineage>
        <taxon>Eukaryota</taxon>
        <taxon>Cryptophyceae</taxon>
        <taxon>Pyrenomonadales</taxon>
        <taxon>Geminigeraceae</taxon>
        <taxon>Guillardia</taxon>
    </lineage>
</organism>
<evidence type="ECO:0000313" key="3">
    <source>
        <dbReference type="EnsemblProtists" id="EKX35028"/>
    </source>
</evidence>
<evidence type="ECO:0000256" key="1">
    <source>
        <dbReference type="SAM" id="MobiDB-lite"/>
    </source>
</evidence>
<feature type="region of interest" description="Disordered" evidence="1">
    <location>
        <begin position="274"/>
        <end position="338"/>
    </location>
</feature>
<accession>L1IFL3</accession>
<dbReference type="Proteomes" id="UP000011087">
    <property type="component" value="Unassembled WGS sequence"/>
</dbReference>
<reference evidence="3" key="3">
    <citation type="submission" date="2015-06" db="UniProtKB">
        <authorList>
            <consortium name="EnsemblProtists"/>
        </authorList>
    </citation>
    <scope>IDENTIFICATION</scope>
</reference>
<feature type="compositionally biased region" description="Basic and acidic residues" evidence="1">
    <location>
        <begin position="274"/>
        <end position="301"/>
    </location>
</feature>
<gene>
    <name evidence="2" type="ORF">GUITHDRAFT_118777</name>
</gene>
<dbReference type="EMBL" id="JH993098">
    <property type="protein sequence ID" value="EKX35028.1"/>
    <property type="molecule type" value="Genomic_DNA"/>
</dbReference>
<reference evidence="4" key="2">
    <citation type="submission" date="2012-11" db="EMBL/GenBank/DDBJ databases">
        <authorList>
            <person name="Kuo A."/>
            <person name="Curtis B.A."/>
            <person name="Tanifuji G."/>
            <person name="Burki F."/>
            <person name="Gruber A."/>
            <person name="Irimia M."/>
            <person name="Maruyama S."/>
            <person name="Arias M.C."/>
            <person name="Ball S.G."/>
            <person name="Gile G.H."/>
            <person name="Hirakawa Y."/>
            <person name="Hopkins J.F."/>
            <person name="Rensing S.A."/>
            <person name="Schmutz J."/>
            <person name="Symeonidi A."/>
            <person name="Elias M."/>
            <person name="Eveleigh R.J."/>
            <person name="Herman E.K."/>
            <person name="Klute M.J."/>
            <person name="Nakayama T."/>
            <person name="Obornik M."/>
            <person name="Reyes-Prieto A."/>
            <person name="Armbrust E.V."/>
            <person name="Aves S.J."/>
            <person name="Beiko R.G."/>
            <person name="Coutinho P."/>
            <person name="Dacks J.B."/>
            <person name="Durnford D.G."/>
            <person name="Fast N.M."/>
            <person name="Green B.R."/>
            <person name="Grisdale C."/>
            <person name="Hempe F."/>
            <person name="Henrissat B."/>
            <person name="Hoppner M.P."/>
            <person name="Ishida K.-I."/>
            <person name="Kim E."/>
            <person name="Koreny L."/>
            <person name="Kroth P.G."/>
            <person name="Liu Y."/>
            <person name="Malik S.-B."/>
            <person name="Maier U.G."/>
            <person name="McRose D."/>
            <person name="Mock T."/>
            <person name="Neilson J.A."/>
            <person name="Onodera N.T."/>
            <person name="Poole A.M."/>
            <person name="Pritham E.J."/>
            <person name="Richards T.A."/>
            <person name="Rocap G."/>
            <person name="Roy S.W."/>
            <person name="Sarai C."/>
            <person name="Schaack S."/>
            <person name="Shirato S."/>
            <person name="Slamovits C.H."/>
            <person name="Spencer D.F."/>
            <person name="Suzuki S."/>
            <person name="Worden A.Z."/>
            <person name="Zauner S."/>
            <person name="Barry K."/>
            <person name="Bell C."/>
            <person name="Bharti A.K."/>
            <person name="Crow J.A."/>
            <person name="Grimwood J."/>
            <person name="Kramer R."/>
            <person name="Lindquist E."/>
            <person name="Lucas S."/>
            <person name="Salamov A."/>
            <person name="McFadden G.I."/>
            <person name="Lane C.E."/>
            <person name="Keeling P.J."/>
            <person name="Gray M.W."/>
            <person name="Grigoriev I.V."/>
            <person name="Archibald J.M."/>
        </authorList>
    </citation>
    <scope>NUCLEOTIDE SEQUENCE</scope>
    <source>
        <strain evidence="4">CCMP2712</strain>
    </source>
</reference>
<proteinExistence type="predicted"/>
<evidence type="ECO:0000313" key="4">
    <source>
        <dbReference type="Proteomes" id="UP000011087"/>
    </source>
</evidence>
<sequence>MWYVNVGMKVIQTNVYEHFFAERAMTADYEIVEGRDGDAVMGNDTHGETMTRFKKAVREKKDKSGQFIIKHKLTPEIHETDVHDTNGNVVKVTKTVYRAIPGEWEIIDISDQGKEVWFLYNESDEDHSIIHQLGFPGNAWYHNSHSSSSSMYERIFEAFRTMSNNQLEINNIISSKKAGKSSPHDQKLLDDFIETNKALQKRLDQNFKIMQDLHLVENPENVRYTLDNIVKRKIKIYHHAPDKDGNGNTMQQDEETQGRKVVYEALHNRLKQIQEHFDKGRSIPREIHSKARKEEKAKEKQQASATAMDTDKPQTRRAASPPRPQGHRTQVPNDLPYW</sequence>
<dbReference type="HOGENOM" id="CLU_822428_0_0_1"/>
<dbReference type="RefSeq" id="XP_005822008.1">
    <property type="nucleotide sequence ID" value="XM_005821951.1"/>
</dbReference>
<dbReference type="EnsemblProtists" id="EKX35028">
    <property type="protein sequence ID" value="EKX35028"/>
    <property type="gene ID" value="GUITHDRAFT_118777"/>
</dbReference>
<name>L1IFL3_GUITC</name>
<evidence type="ECO:0000313" key="2">
    <source>
        <dbReference type="EMBL" id="EKX35028.1"/>
    </source>
</evidence>
<dbReference type="AlphaFoldDB" id="L1IFL3"/>
<dbReference type="PaxDb" id="55529-EKX35028"/>